<name>A0A1M7S7Q8_9FIRM</name>
<proteinExistence type="inferred from homology"/>
<dbReference type="SUPFAM" id="SSF52540">
    <property type="entry name" value="P-loop containing nucleoside triphosphate hydrolases"/>
    <property type="match status" value="1"/>
</dbReference>
<dbReference type="CDD" id="cd01131">
    <property type="entry name" value="PilT"/>
    <property type="match status" value="1"/>
</dbReference>
<evidence type="ECO:0000313" key="4">
    <source>
        <dbReference type="Proteomes" id="UP000184097"/>
    </source>
</evidence>
<gene>
    <name evidence="3" type="ORF">SAMN02745247_01232</name>
</gene>
<dbReference type="GO" id="GO:0005524">
    <property type="term" value="F:ATP binding"/>
    <property type="evidence" value="ECO:0007669"/>
    <property type="project" value="InterPro"/>
</dbReference>
<dbReference type="EMBL" id="FRDH01000004">
    <property type="protein sequence ID" value="SHN54415.1"/>
    <property type="molecule type" value="Genomic_DNA"/>
</dbReference>
<comment type="similarity">
    <text evidence="1">Belongs to the GSP E family.</text>
</comment>
<dbReference type="Pfam" id="PF00437">
    <property type="entry name" value="T2SSE"/>
    <property type="match status" value="1"/>
</dbReference>
<feature type="domain" description="Bacterial type II secretion system protein E" evidence="2">
    <location>
        <begin position="4"/>
        <end position="272"/>
    </location>
</feature>
<dbReference type="RefSeq" id="WP_242946482.1">
    <property type="nucleotide sequence ID" value="NZ_FRDH01000004.1"/>
</dbReference>
<evidence type="ECO:0000256" key="1">
    <source>
        <dbReference type="ARBA" id="ARBA00006611"/>
    </source>
</evidence>
<evidence type="ECO:0000259" key="2">
    <source>
        <dbReference type="Pfam" id="PF00437"/>
    </source>
</evidence>
<dbReference type="Proteomes" id="UP000184097">
    <property type="component" value="Unassembled WGS sequence"/>
</dbReference>
<dbReference type="GO" id="GO:0016887">
    <property type="term" value="F:ATP hydrolysis activity"/>
    <property type="evidence" value="ECO:0007669"/>
    <property type="project" value="InterPro"/>
</dbReference>
<dbReference type="PANTHER" id="PTHR30486:SF16">
    <property type="entry name" value="TWITCHING MOTILITY PROTEIN PILT"/>
    <property type="match status" value="1"/>
</dbReference>
<protein>
    <submittedName>
        <fullName evidence="3">Twitching motility protein PilT</fullName>
    </submittedName>
</protein>
<dbReference type="Gene3D" id="3.40.50.300">
    <property type="entry name" value="P-loop containing nucleotide triphosphate hydrolases"/>
    <property type="match status" value="1"/>
</dbReference>
<organism evidence="3 4">
    <name type="scientific">Butyrivibrio hungatei DSM 14810</name>
    <dbReference type="NCBI Taxonomy" id="1121132"/>
    <lineage>
        <taxon>Bacteria</taxon>
        <taxon>Bacillati</taxon>
        <taxon>Bacillota</taxon>
        <taxon>Clostridia</taxon>
        <taxon>Lachnospirales</taxon>
        <taxon>Lachnospiraceae</taxon>
        <taxon>Butyrivibrio</taxon>
    </lineage>
</organism>
<dbReference type="AlphaFoldDB" id="A0A1M7S7Q8"/>
<reference evidence="3 4" key="1">
    <citation type="submission" date="2016-12" db="EMBL/GenBank/DDBJ databases">
        <authorList>
            <person name="Song W.-J."/>
            <person name="Kurnit D.M."/>
        </authorList>
    </citation>
    <scope>NUCLEOTIDE SEQUENCE [LARGE SCALE GENOMIC DNA]</scope>
    <source>
        <strain evidence="3 4">DSM 14810</strain>
    </source>
</reference>
<dbReference type="InterPro" id="IPR001482">
    <property type="entry name" value="T2SS/T4SS_dom"/>
</dbReference>
<dbReference type="InterPro" id="IPR006321">
    <property type="entry name" value="PilT/PilU"/>
</dbReference>
<evidence type="ECO:0000313" key="3">
    <source>
        <dbReference type="EMBL" id="SHN54415.1"/>
    </source>
</evidence>
<dbReference type="InterPro" id="IPR027417">
    <property type="entry name" value="P-loop_NTPase"/>
</dbReference>
<dbReference type="InterPro" id="IPR050921">
    <property type="entry name" value="T4SS_GSP_E_ATPase"/>
</dbReference>
<dbReference type="NCBIfam" id="TIGR01420">
    <property type="entry name" value="pilT_fam"/>
    <property type="match status" value="1"/>
</dbReference>
<sequence length="350" mass="38285">MMTIEQLVVKAKEDGASDIHIICGLPAKYRKSGDLENMEEVAATKEDCFNMAKELAKTDEAYNILMTTGELDAADSFGGNRCRIHLFKQQGVPSLALRILSENIPDLSTLGLPPAVMDLPKLHKGIVLVTGETGSGKSTTLAAIMDNINHNYKRHIVTLEDPVEYMYKPDLCAINQREVGKDTQSFAMGLRASLREDPNVILIGEMRDRDTIETAITAAETGHLVFGTLHTGSAADSIDRMVQVFPEAAQQQIRLQLSMVLQAVLTQQLIQKKGGGRALAAEYMIVTDAIRNLIRTGNTPQIANAVATSAEIGGQTMDQALCMLVRKGLITRDNALHYAVNKEFVSRNMM</sequence>
<dbReference type="PANTHER" id="PTHR30486">
    <property type="entry name" value="TWITCHING MOTILITY PROTEIN PILT"/>
    <property type="match status" value="1"/>
</dbReference>
<dbReference type="Gene3D" id="3.30.450.90">
    <property type="match status" value="1"/>
</dbReference>
<accession>A0A1M7S7Q8</accession>